<gene>
    <name evidence="2" type="ORF">BDV96DRAFT_78402</name>
</gene>
<keyword evidence="1" id="KW-0472">Membrane</keyword>
<feature type="transmembrane region" description="Helical" evidence="1">
    <location>
        <begin position="218"/>
        <end position="241"/>
    </location>
</feature>
<proteinExistence type="predicted"/>
<organism evidence="2 3">
    <name type="scientific">Lophiotrema nucula</name>
    <dbReference type="NCBI Taxonomy" id="690887"/>
    <lineage>
        <taxon>Eukaryota</taxon>
        <taxon>Fungi</taxon>
        <taxon>Dikarya</taxon>
        <taxon>Ascomycota</taxon>
        <taxon>Pezizomycotina</taxon>
        <taxon>Dothideomycetes</taxon>
        <taxon>Pleosporomycetidae</taxon>
        <taxon>Pleosporales</taxon>
        <taxon>Lophiotremataceae</taxon>
        <taxon>Lophiotrema</taxon>
    </lineage>
</organism>
<name>A0A6A5Z7F6_9PLEO</name>
<evidence type="ECO:0008006" key="4">
    <source>
        <dbReference type="Google" id="ProtNLM"/>
    </source>
</evidence>
<sequence length="283" mass="29833">MPSLLPSMASPPPPCYYPDGSLSSDLPCDPATANTMCCELGSYCTNTNLCIKRGHLNGTGDVPSDNLYLRGSCTDRRWTSPECFEYCRHDNPQGSENVLYCGNGIFSCAAHRLNSTSCGTDAEAFELEVQIVTGIAGVYTIAPTLTSTSTSMESGAWFEGSGFESGVSSTTGDISMVGSSVSPTGLSTSIVSSHASNGTTGGALTIDGAERKMLRVRVGVAVAVAVTCLLIIIVILSVLWIRKLRLRSDREILRRGVGGLDLPELKLGAKGRGEERGKEGDCT</sequence>
<evidence type="ECO:0000256" key="1">
    <source>
        <dbReference type="SAM" id="Phobius"/>
    </source>
</evidence>
<keyword evidence="1" id="KW-0812">Transmembrane</keyword>
<evidence type="ECO:0000313" key="3">
    <source>
        <dbReference type="Proteomes" id="UP000799770"/>
    </source>
</evidence>
<evidence type="ECO:0000313" key="2">
    <source>
        <dbReference type="EMBL" id="KAF2115429.1"/>
    </source>
</evidence>
<protein>
    <recommendedName>
        <fullName evidence="4">Mid2 domain-containing protein</fullName>
    </recommendedName>
</protein>
<accession>A0A6A5Z7F6</accession>
<keyword evidence="1" id="KW-1133">Transmembrane helix</keyword>
<dbReference type="OrthoDB" id="5215637at2759"/>
<keyword evidence="3" id="KW-1185">Reference proteome</keyword>
<dbReference type="Proteomes" id="UP000799770">
    <property type="component" value="Unassembled WGS sequence"/>
</dbReference>
<dbReference type="AlphaFoldDB" id="A0A6A5Z7F6"/>
<dbReference type="EMBL" id="ML977323">
    <property type="protein sequence ID" value="KAF2115429.1"/>
    <property type="molecule type" value="Genomic_DNA"/>
</dbReference>
<reference evidence="2" key="1">
    <citation type="journal article" date="2020" name="Stud. Mycol.">
        <title>101 Dothideomycetes genomes: a test case for predicting lifestyles and emergence of pathogens.</title>
        <authorList>
            <person name="Haridas S."/>
            <person name="Albert R."/>
            <person name="Binder M."/>
            <person name="Bloem J."/>
            <person name="Labutti K."/>
            <person name="Salamov A."/>
            <person name="Andreopoulos B."/>
            <person name="Baker S."/>
            <person name="Barry K."/>
            <person name="Bills G."/>
            <person name="Bluhm B."/>
            <person name="Cannon C."/>
            <person name="Castanera R."/>
            <person name="Culley D."/>
            <person name="Daum C."/>
            <person name="Ezra D."/>
            <person name="Gonzalez J."/>
            <person name="Henrissat B."/>
            <person name="Kuo A."/>
            <person name="Liang C."/>
            <person name="Lipzen A."/>
            <person name="Lutzoni F."/>
            <person name="Magnuson J."/>
            <person name="Mondo S."/>
            <person name="Nolan M."/>
            <person name="Ohm R."/>
            <person name="Pangilinan J."/>
            <person name="Park H.-J."/>
            <person name="Ramirez L."/>
            <person name="Alfaro M."/>
            <person name="Sun H."/>
            <person name="Tritt A."/>
            <person name="Yoshinaga Y."/>
            <person name="Zwiers L.-H."/>
            <person name="Turgeon B."/>
            <person name="Goodwin S."/>
            <person name="Spatafora J."/>
            <person name="Crous P."/>
            <person name="Grigoriev I."/>
        </authorList>
    </citation>
    <scope>NUCLEOTIDE SEQUENCE</scope>
    <source>
        <strain evidence="2">CBS 627.86</strain>
    </source>
</reference>